<dbReference type="EMBL" id="VOOR01000025">
    <property type="protein sequence ID" value="TXB62699.1"/>
    <property type="molecule type" value="Genomic_DNA"/>
</dbReference>
<dbReference type="OrthoDB" id="7794186at2"/>
<evidence type="ECO:0000313" key="3">
    <source>
        <dbReference type="EMBL" id="TXB62699.1"/>
    </source>
</evidence>
<keyword evidence="4" id="KW-1185">Reference proteome</keyword>
<dbReference type="SMART" id="SM00089">
    <property type="entry name" value="PKD"/>
    <property type="match status" value="3"/>
</dbReference>
<dbReference type="InterPro" id="IPR035986">
    <property type="entry name" value="PKD_dom_sf"/>
</dbReference>
<comment type="caution">
    <text evidence="3">The sequence shown here is derived from an EMBL/GenBank/DDBJ whole genome shotgun (WGS) entry which is preliminary data.</text>
</comment>
<feature type="domain" description="PKD" evidence="2">
    <location>
        <begin position="317"/>
        <end position="361"/>
    </location>
</feature>
<evidence type="ECO:0000259" key="2">
    <source>
        <dbReference type="PROSITE" id="PS50093"/>
    </source>
</evidence>
<feature type="domain" description="PKD" evidence="2">
    <location>
        <begin position="734"/>
        <end position="769"/>
    </location>
</feature>
<accession>A0A5C6RLA8</accession>
<feature type="signal peptide" evidence="1">
    <location>
        <begin position="1"/>
        <end position="22"/>
    </location>
</feature>
<feature type="chain" id="PRO_5022921622" evidence="1">
    <location>
        <begin position="23"/>
        <end position="1284"/>
    </location>
</feature>
<reference evidence="3 4" key="1">
    <citation type="submission" date="2019-08" db="EMBL/GenBank/DDBJ databases">
        <title>Genome of Phaeodactylibacter luteus.</title>
        <authorList>
            <person name="Bowman J.P."/>
        </authorList>
    </citation>
    <scope>NUCLEOTIDE SEQUENCE [LARGE SCALE GENOMIC DNA]</scope>
    <source>
        <strain evidence="3 4">KCTC 42180</strain>
    </source>
</reference>
<dbReference type="InterPro" id="IPR013783">
    <property type="entry name" value="Ig-like_fold"/>
</dbReference>
<proteinExistence type="predicted"/>
<evidence type="ECO:0000256" key="1">
    <source>
        <dbReference type="SAM" id="SignalP"/>
    </source>
</evidence>
<gene>
    <name evidence="3" type="ORF">FRY97_12685</name>
</gene>
<dbReference type="RefSeq" id="WP_147167915.1">
    <property type="nucleotide sequence ID" value="NZ_VOOR01000025.1"/>
</dbReference>
<dbReference type="SUPFAM" id="SSF49299">
    <property type="entry name" value="PKD domain"/>
    <property type="match status" value="3"/>
</dbReference>
<name>A0A5C6RLA8_9BACT</name>
<organism evidence="3 4">
    <name type="scientific">Phaeodactylibacter luteus</name>
    <dbReference type="NCBI Taxonomy" id="1564516"/>
    <lineage>
        <taxon>Bacteria</taxon>
        <taxon>Pseudomonadati</taxon>
        <taxon>Bacteroidota</taxon>
        <taxon>Saprospiria</taxon>
        <taxon>Saprospirales</taxon>
        <taxon>Haliscomenobacteraceae</taxon>
        <taxon>Phaeodactylibacter</taxon>
    </lineage>
</organism>
<sequence>MLIRRLPLLIALLLGLSAPLRATHIVGGEMTYTCLGGDSYEIVLTVFRDCFNGNPNAWFDNPASIGIFNADNELLEQVLVPLMNNDTLSPVLNSPCLVVPPNVCVHTTTYRTVVELPPIPGGYQLAYQRCCRNQTIVNIVDPLDTGATFGVTLTEEALNACNSSPRFQEWPPIYICANEPIVFDQSATDSDGDSIVYRLCTPLTGADPEVPQPQPPNAPPYDEIVWVAPTYGEQNMLNGFPGGVPLQINGQTGLLTGLPNTIGQFVVGVCAEEYRDGVLLSTIRRDFQYNVGLCGVAEAAFAAPEVQCGSLTVSFENQSTGATGFEWQFNDPGNPGSVSSLPNPVYTFSDTGRYEVLLIAAPGEVCEDTFVQEVLLQPETLLPDFDLAITGCADTALAQASDQSTALFSSIIEREWLLEPQGQTAFGSSPSFAITASGEYNLTLFLTAANGCSAAVTRSFEVELLGDALGRDTLQACPGDSLFLNPAFNPSLAYSWEGPGIAAPSSPNPQVLPTGSGSYAVTITNAAGTCSFAGAVEVVVRPQVMPLAPADTLACTASFTLLGEAENGVSLSWYKDPELAQLIGEGSGVTVYPIGPQVYYLQGRDEAGCTGLDSVLVDGRAVRAVLTTVPAVCPGELATAVLINQQEGDTLSYQWSPEEHTVFGTQNAILYAALPSPGSYTYTVLTQNQYGCTRTDSVTFVQVDTASQAGFQTAQQCSGYNVQFASASTNAPLFLWQFGDPSNPNAFGAGASTAYTYPGPGTYTVRVTLPGYLSCPDTLYQEVVVGKPQVFPAFDFEVTACSDSIVLQLNDASQNLQSEIVMWEWALSNGLEATGPNPAFVIYESGDILARLRITSADGCIDEHTGLIPIAIPDPALPDTLLACPGTPISLNPSPVPGFAYTWSPSALFSDPTAPSPVVEADSTQHIQVVLEEEQGICRLERDILLQVPPQPAYVLSPDTAVCSPSVTLSVAASSGNSLAWSYSPFFTPLLSDQPVVEVPAAGENTFYFRLTDPFGCVQLDSVQVTGSSVQVFVPDLVQACAGDTARVEVVPLIPGQELVYHWEPEGALLSGQGTPVAVLAGAEDVDLRVEIMDQLGCWIERLARIRFSEEGVAAMASAQPIELFEAGTVQLQANEGPGLTYSWQPPGLLDNPSAAAPVAFIDTTTLFTVTVEGQNGCRGTAAVWVRVLTECLPPYIFVPNAFTPDGDGLNDELKVLGGAIDEMEFRVYNRWGEEVFYSDNPAYGWDGAFRGQPLPPDVYGYYLEVRCFNGDLFQDKGNITLLR</sequence>
<dbReference type="PROSITE" id="PS50093">
    <property type="entry name" value="PKD"/>
    <property type="match status" value="2"/>
</dbReference>
<dbReference type="CDD" id="cd00146">
    <property type="entry name" value="PKD"/>
    <property type="match status" value="2"/>
</dbReference>
<dbReference type="Pfam" id="PF13585">
    <property type="entry name" value="CHU_C"/>
    <property type="match status" value="1"/>
</dbReference>
<protein>
    <submittedName>
        <fullName evidence="3">T9SS type B sorting domain-containing protein</fullName>
    </submittedName>
</protein>
<keyword evidence="1" id="KW-0732">Signal</keyword>
<dbReference type="InterPro" id="IPR026341">
    <property type="entry name" value="T9SS_type_B"/>
</dbReference>
<evidence type="ECO:0000313" key="4">
    <source>
        <dbReference type="Proteomes" id="UP000321580"/>
    </source>
</evidence>
<dbReference type="InterPro" id="IPR000601">
    <property type="entry name" value="PKD_dom"/>
</dbReference>
<dbReference type="NCBIfam" id="TIGR04131">
    <property type="entry name" value="Bac_Flav_CTERM"/>
    <property type="match status" value="1"/>
</dbReference>
<dbReference type="Gene3D" id="2.60.40.10">
    <property type="entry name" value="Immunoglobulins"/>
    <property type="match status" value="4"/>
</dbReference>
<dbReference type="Proteomes" id="UP000321580">
    <property type="component" value="Unassembled WGS sequence"/>
</dbReference>
<dbReference type="InterPro" id="IPR022409">
    <property type="entry name" value="PKD/Chitinase_dom"/>
</dbReference>